<dbReference type="PANTHER" id="PTHR42711">
    <property type="entry name" value="ABC TRANSPORTER ATP-BINDING PROTEIN"/>
    <property type="match status" value="1"/>
</dbReference>
<dbReference type="InterPro" id="IPR050763">
    <property type="entry name" value="ABC_transporter_ATP-binding"/>
</dbReference>
<proteinExistence type="inferred from homology"/>
<gene>
    <name evidence="10" type="ORF">NZ47_07210</name>
</gene>
<dbReference type="InterPro" id="IPR003593">
    <property type="entry name" value="AAA+_ATPase"/>
</dbReference>
<evidence type="ECO:0000256" key="2">
    <source>
        <dbReference type="ARBA" id="ARBA00005417"/>
    </source>
</evidence>
<dbReference type="SMART" id="SM00382">
    <property type="entry name" value="AAA"/>
    <property type="match status" value="1"/>
</dbReference>
<comment type="subcellular location">
    <subcellularLocation>
        <location evidence="1">Membrane</location>
        <topology evidence="1">Multi-pass membrane protein</topology>
    </subcellularLocation>
</comment>
<dbReference type="STRING" id="82374.NZ47_07210"/>
<dbReference type="RefSeq" id="WP_039208433.1">
    <property type="nucleotide sequence ID" value="NZ_JSCE01000146.1"/>
</dbReference>
<evidence type="ECO:0000256" key="7">
    <source>
        <dbReference type="ARBA" id="ARBA00022989"/>
    </source>
</evidence>
<evidence type="ECO:0000256" key="3">
    <source>
        <dbReference type="ARBA" id="ARBA00022448"/>
    </source>
</evidence>
<keyword evidence="6" id="KW-0067">ATP-binding</keyword>
<evidence type="ECO:0000256" key="8">
    <source>
        <dbReference type="ARBA" id="ARBA00023136"/>
    </source>
</evidence>
<dbReference type="PROSITE" id="PS50893">
    <property type="entry name" value="ABC_TRANSPORTER_2"/>
    <property type="match status" value="1"/>
</dbReference>
<dbReference type="InterPro" id="IPR003439">
    <property type="entry name" value="ABC_transporter-like_ATP-bd"/>
</dbReference>
<reference evidence="10 11" key="1">
    <citation type="journal article" date="2013" name="PLoS ONE">
        <title>Identification and characterization of three novel lipases belonging to families II and V from Anaerovibrio lipolyticus 5ST.</title>
        <authorList>
            <person name="Prive F."/>
            <person name="Kaderbhai N.N."/>
            <person name="Girdwood S."/>
            <person name="Worgan H.J."/>
            <person name="Pinloche E."/>
            <person name="Scollan N.D."/>
            <person name="Huws S.A."/>
            <person name="Newbold C.J."/>
        </authorList>
    </citation>
    <scope>NUCLEOTIDE SEQUENCE [LARGE SCALE GENOMIC DNA]</scope>
    <source>
        <strain evidence="10 11">5S</strain>
    </source>
</reference>
<keyword evidence="4" id="KW-0812">Transmembrane</keyword>
<dbReference type="eggNOG" id="COG1131">
    <property type="taxonomic scope" value="Bacteria"/>
</dbReference>
<dbReference type="InterPro" id="IPR017871">
    <property type="entry name" value="ABC_transporter-like_CS"/>
</dbReference>
<keyword evidence="5" id="KW-0547">Nucleotide-binding</keyword>
<evidence type="ECO:0000256" key="5">
    <source>
        <dbReference type="ARBA" id="ARBA00022741"/>
    </source>
</evidence>
<keyword evidence="3" id="KW-0813">Transport</keyword>
<dbReference type="AlphaFoldDB" id="A0A0B2K1I4"/>
<dbReference type="PROSITE" id="PS00211">
    <property type="entry name" value="ABC_TRANSPORTER_1"/>
    <property type="match status" value="1"/>
</dbReference>
<name>A0A0B2K1I4_9FIRM</name>
<dbReference type="GO" id="GO:0016887">
    <property type="term" value="F:ATP hydrolysis activity"/>
    <property type="evidence" value="ECO:0007669"/>
    <property type="project" value="InterPro"/>
</dbReference>
<evidence type="ECO:0000256" key="6">
    <source>
        <dbReference type="ARBA" id="ARBA00022840"/>
    </source>
</evidence>
<dbReference type="SUPFAM" id="SSF52540">
    <property type="entry name" value="P-loop containing nucleoside triphosphate hydrolases"/>
    <property type="match status" value="1"/>
</dbReference>
<dbReference type="PANTHER" id="PTHR42711:SF5">
    <property type="entry name" value="ABC TRANSPORTER ATP-BINDING PROTEIN NATA"/>
    <property type="match status" value="1"/>
</dbReference>
<evidence type="ECO:0000256" key="1">
    <source>
        <dbReference type="ARBA" id="ARBA00004141"/>
    </source>
</evidence>
<keyword evidence="11" id="KW-1185">Reference proteome</keyword>
<evidence type="ECO:0000256" key="4">
    <source>
        <dbReference type="ARBA" id="ARBA00022692"/>
    </source>
</evidence>
<dbReference type="Proteomes" id="UP000030993">
    <property type="component" value="Unassembled WGS sequence"/>
</dbReference>
<comment type="caution">
    <text evidence="10">The sequence shown here is derived from an EMBL/GenBank/DDBJ whole genome shotgun (WGS) entry which is preliminary data.</text>
</comment>
<dbReference type="InterPro" id="IPR027417">
    <property type="entry name" value="P-loop_NTPase"/>
</dbReference>
<organism evidence="10 11">
    <name type="scientific">Anaerovibrio lipolyticus</name>
    <dbReference type="NCBI Taxonomy" id="82374"/>
    <lineage>
        <taxon>Bacteria</taxon>
        <taxon>Bacillati</taxon>
        <taxon>Bacillota</taxon>
        <taxon>Negativicutes</taxon>
        <taxon>Selenomonadales</taxon>
        <taxon>Selenomonadaceae</taxon>
        <taxon>Anaerovibrio</taxon>
    </lineage>
</organism>
<protein>
    <recommendedName>
        <fullName evidence="9">ABC transporter domain-containing protein</fullName>
    </recommendedName>
</protein>
<sequence>MIKIQGLIKEFQVKNKDKKTVTKRAVDNLSLHVKPGEIFGILGPNGAGKTTTIRMLTMETKPTLGEIYYNGESIKKNPLEIKKLIGVVPQHINFDNDLTVGENMELHGRLHHMSSEKRKQRIQEMLEFVELGDTINRMPRSLSGGMKRRLLIARSLIHEPKILFMDEPTVALDPQVRRRIWELIRALAGKGTTVIITTHYIEEAEALCNRVAIVNKGKLIAIDTPEAFCKSLGRITVEWDDVDGHQYQFFESRQEAAAFAGTLEHGAHIRRTNLEDAFIELTGRKEGV</sequence>
<keyword evidence="8" id="KW-0472">Membrane</keyword>
<dbReference type="Pfam" id="PF00005">
    <property type="entry name" value="ABC_tran"/>
    <property type="match status" value="1"/>
</dbReference>
<evidence type="ECO:0000313" key="10">
    <source>
        <dbReference type="EMBL" id="KHM52037.1"/>
    </source>
</evidence>
<evidence type="ECO:0000313" key="11">
    <source>
        <dbReference type="Proteomes" id="UP000030993"/>
    </source>
</evidence>
<dbReference type="EMBL" id="JSCE01000146">
    <property type="protein sequence ID" value="KHM52037.1"/>
    <property type="molecule type" value="Genomic_DNA"/>
</dbReference>
<keyword evidence="7" id="KW-1133">Transmembrane helix</keyword>
<evidence type="ECO:0000259" key="9">
    <source>
        <dbReference type="PROSITE" id="PS50893"/>
    </source>
</evidence>
<comment type="similarity">
    <text evidence="2">Belongs to the ABC transporter superfamily.</text>
</comment>
<dbReference type="Gene3D" id="3.40.50.300">
    <property type="entry name" value="P-loop containing nucleotide triphosphate hydrolases"/>
    <property type="match status" value="1"/>
</dbReference>
<dbReference type="GO" id="GO:0016020">
    <property type="term" value="C:membrane"/>
    <property type="evidence" value="ECO:0007669"/>
    <property type="project" value="UniProtKB-SubCell"/>
</dbReference>
<feature type="domain" description="ABC transporter" evidence="9">
    <location>
        <begin position="2"/>
        <end position="241"/>
    </location>
</feature>
<dbReference type="FunFam" id="3.40.50.300:FF:000335">
    <property type="entry name" value="ATP binding cassette subfamily A member 5"/>
    <property type="match status" value="1"/>
</dbReference>
<dbReference type="GO" id="GO:0005524">
    <property type="term" value="F:ATP binding"/>
    <property type="evidence" value="ECO:0007669"/>
    <property type="project" value="UniProtKB-KW"/>
</dbReference>
<accession>A0A0B2K1I4</accession>